<organism evidence="2 3">
    <name type="scientific">Kytococcus sedentarius (strain ATCC 14392 / DSM 20547 / JCM 11482 / CCUG 33030 / NBRC 15357 / NCTC 11040 / CCM 314 / 541)</name>
    <name type="common">Micrococcus sedentarius</name>
    <dbReference type="NCBI Taxonomy" id="478801"/>
    <lineage>
        <taxon>Bacteria</taxon>
        <taxon>Bacillati</taxon>
        <taxon>Actinomycetota</taxon>
        <taxon>Actinomycetes</taxon>
        <taxon>Micrococcales</taxon>
        <taxon>Kytococcaceae</taxon>
        <taxon>Kytococcus</taxon>
    </lineage>
</organism>
<keyword evidence="1" id="KW-0472">Membrane</keyword>
<name>C7NLW9_KYTSD</name>
<feature type="transmembrane region" description="Helical" evidence="1">
    <location>
        <begin position="90"/>
        <end position="118"/>
    </location>
</feature>
<proteinExistence type="predicted"/>
<dbReference type="AlphaFoldDB" id="C7NLW9"/>
<reference evidence="2 3" key="1">
    <citation type="journal article" date="2009" name="Stand. Genomic Sci.">
        <title>Complete genome sequence of Kytococcus sedentarius type strain (541).</title>
        <authorList>
            <person name="Sims D."/>
            <person name="Brettin T."/>
            <person name="Detter J.C."/>
            <person name="Han C."/>
            <person name="Lapidus A."/>
            <person name="Copeland A."/>
            <person name="Glavina Del Rio T."/>
            <person name="Nolan M."/>
            <person name="Chen F."/>
            <person name="Lucas S."/>
            <person name="Tice H."/>
            <person name="Cheng J.F."/>
            <person name="Bruce D."/>
            <person name="Goodwin L."/>
            <person name="Pitluck S."/>
            <person name="Ovchinnikova G."/>
            <person name="Pati A."/>
            <person name="Ivanova N."/>
            <person name="Mavrommatis K."/>
            <person name="Chen A."/>
            <person name="Palaniappan K."/>
            <person name="D'haeseleer P."/>
            <person name="Chain P."/>
            <person name="Bristow J."/>
            <person name="Eisen J.A."/>
            <person name="Markowitz V."/>
            <person name="Hugenholtz P."/>
            <person name="Schneider S."/>
            <person name="Goker M."/>
            <person name="Pukall R."/>
            <person name="Kyrpides N.C."/>
            <person name="Klenk H.P."/>
        </authorList>
    </citation>
    <scope>NUCLEOTIDE SEQUENCE [LARGE SCALE GENOMIC DNA]</scope>
    <source>
        <strain evidence="3">ATCC 14392 / DSM 20547 / JCM 11482 / CCUG 33030 / NBRC 15357 / NCTC 11040 / CCM 314 / 541</strain>
    </source>
</reference>
<gene>
    <name evidence="2" type="ordered locus">Ksed_22350</name>
</gene>
<evidence type="ECO:0000256" key="1">
    <source>
        <dbReference type="SAM" id="Phobius"/>
    </source>
</evidence>
<keyword evidence="1" id="KW-0812">Transmembrane</keyword>
<dbReference type="EMBL" id="CP001686">
    <property type="protein sequence ID" value="ACV07218.1"/>
    <property type="molecule type" value="Genomic_DNA"/>
</dbReference>
<feature type="transmembrane region" description="Helical" evidence="1">
    <location>
        <begin position="21"/>
        <end position="50"/>
    </location>
</feature>
<feature type="transmembrane region" description="Helical" evidence="1">
    <location>
        <begin position="130"/>
        <end position="151"/>
    </location>
</feature>
<evidence type="ECO:0000313" key="3">
    <source>
        <dbReference type="Proteomes" id="UP000006666"/>
    </source>
</evidence>
<feature type="transmembrane region" description="Helical" evidence="1">
    <location>
        <begin position="158"/>
        <end position="180"/>
    </location>
</feature>
<keyword evidence="3" id="KW-1185">Reference proteome</keyword>
<evidence type="ECO:0000313" key="2">
    <source>
        <dbReference type="EMBL" id="ACV07218.1"/>
    </source>
</evidence>
<dbReference type="KEGG" id="kse:Ksed_22350"/>
<accession>C7NLW9</accession>
<dbReference type="HOGENOM" id="CLU_1254579_0_0_11"/>
<feature type="transmembrane region" description="Helical" evidence="1">
    <location>
        <begin position="186"/>
        <end position="210"/>
    </location>
</feature>
<dbReference type="Proteomes" id="UP000006666">
    <property type="component" value="Chromosome"/>
</dbReference>
<protein>
    <submittedName>
        <fullName evidence="2">Uncharacterized protein</fullName>
    </submittedName>
</protein>
<sequence>MTAPRTEAEIARSPLTLGGTVAVLVPAALKALVETAVLVAAVVLVVAFSNDWDFPWLYWGIAAGLLPFATMPRTFTVLSRAGVGTPHRWGVLVVVLAMLALCGAVAGVVGALLARAVTPPPELGDGAWELALFVFACGLWSAFWLLVLLFFWGFTRALGVLVSVMVCLVAGLGMVAPALLPHLGTSAAVALATASPVALLPALVLVMAVLPVGRLSEVGL</sequence>
<feature type="transmembrane region" description="Helical" evidence="1">
    <location>
        <begin position="56"/>
        <end position="78"/>
    </location>
</feature>
<dbReference type="RefSeq" id="WP_015780150.1">
    <property type="nucleotide sequence ID" value="NC_013169.1"/>
</dbReference>
<keyword evidence="1" id="KW-1133">Transmembrane helix</keyword>